<accession>A0ABW7QT84</accession>
<keyword evidence="3" id="KW-1185">Reference proteome</keyword>
<organism evidence="2 3">
    <name type="scientific">Streptomyces longisporoflavus</name>
    <dbReference type="NCBI Taxonomy" id="28044"/>
    <lineage>
        <taxon>Bacteria</taxon>
        <taxon>Bacillati</taxon>
        <taxon>Actinomycetota</taxon>
        <taxon>Actinomycetes</taxon>
        <taxon>Kitasatosporales</taxon>
        <taxon>Streptomycetaceae</taxon>
        <taxon>Streptomyces</taxon>
    </lineage>
</organism>
<feature type="compositionally biased region" description="Gly residues" evidence="1">
    <location>
        <begin position="168"/>
        <end position="188"/>
    </location>
</feature>
<name>A0ABW7QT84_9ACTN</name>
<feature type="compositionally biased region" description="Low complexity" evidence="1">
    <location>
        <begin position="189"/>
        <end position="203"/>
    </location>
</feature>
<dbReference type="RefSeq" id="WP_397713996.1">
    <property type="nucleotide sequence ID" value="NZ_JBIRGN010000004.1"/>
</dbReference>
<evidence type="ECO:0000256" key="1">
    <source>
        <dbReference type="SAM" id="MobiDB-lite"/>
    </source>
</evidence>
<comment type="caution">
    <text evidence="2">The sequence shown here is derived from an EMBL/GenBank/DDBJ whole genome shotgun (WGS) entry which is preliminary data.</text>
</comment>
<feature type="compositionally biased region" description="Basic and acidic residues" evidence="1">
    <location>
        <begin position="19"/>
        <end position="34"/>
    </location>
</feature>
<reference evidence="2 3" key="1">
    <citation type="submission" date="2024-10" db="EMBL/GenBank/DDBJ databases">
        <title>The Natural Products Discovery Center: Release of the First 8490 Sequenced Strains for Exploring Actinobacteria Biosynthetic Diversity.</title>
        <authorList>
            <person name="Kalkreuter E."/>
            <person name="Kautsar S.A."/>
            <person name="Yang D."/>
            <person name="Bader C.D."/>
            <person name="Teijaro C.N."/>
            <person name="Fluegel L."/>
            <person name="Davis C.M."/>
            <person name="Simpson J.R."/>
            <person name="Lauterbach L."/>
            <person name="Steele A.D."/>
            <person name="Gui C."/>
            <person name="Meng S."/>
            <person name="Li G."/>
            <person name="Viehrig K."/>
            <person name="Ye F."/>
            <person name="Su P."/>
            <person name="Kiefer A.F."/>
            <person name="Nichols A."/>
            <person name="Cepeda A.J."/>
            <person name="Yan W."/>
            <person name="Fan B."/>
            <person name="Jiang Y."/>
            <person name="Adhikari A."/>
            <person name="Zheng C.-J."/>
            <person name="Schuster L."/>
            <person name="Cowan T.M."/>
            <person name="Smanski M.J."/>
            <person name="Chevrette M.G."/>
            <person name="De Carvalho L.P.S."/>
            <person name="Shen B."/>
        </authorList>
    </citation>
    <scope>NUCLEOTIDE SEQUENCE [LARGE SCALE GENOMIC DNA]</scope>
    <source>
        <strain evidence="2 3">NPDC017990</strain>
    </source>
</reference>
<proteinExistence type="predicted"/>
<dbReference type="Proteomes" id="UP001610818">
    <property type="component" value="Unassembled WGS sequence"/>
</dbReference>
<sequence>MGALASCGSGGGGKVYEGLVERTPDKPSKAADEVRGERLAEKAMGLLADAESVRIRVEMTSAKGHKEVSVHMDRGSNCTGTFDSGPMQKGELVVVAGGNAYFRFSDDSLDAIRDAAAARGPQAAAGVRERVALARGKYMKVSKGSSHAGADALTKMCDLEQMLGQLDAGGGSGAGAGSGSGSGSGPGSDSGSDSDSDSGISGARVLPDMRWHGQQVTPLAATDNGHEMTVYVATGDKPYLVGMAQTRGAETMEMRMSDYDKPVAAHAPDPSLVLDLDAPGMGGGASLFEV</sequence>
<protein>
    <recommendedName>
        <fullName evidence="4">Lipoprotein</fullName>
    </recommendedName>
</protein>
<evidence type="ECO:0008006" key="4">
    <source>
        <dbReference type="Google" id="ProtNLM"/>
    </source>
</evidence>
<dbReference type="EMBL" id="JBIRGQ010000004">
    <property type="protein sequence ID" value="MFH8547714.1"/>
    <property type="molecule type" value="Genomic_DNA"/>
</dbReference>
<evidence type="ECO:0000313" key="3">
    <source>
        <dbReference type="Proteomes" id="UP001610818"/>
    </source>
</evidence>
<gene>
    <name evidence="2" type="ORF">ACH4F9_22170</name>
</gene>
<evidence type="ECO:0000313" key="2">
    <source>
        <dbReference type="EMBL" id="MFH8547714.1"/>
    </source>
</evidence>
<feature type="region of interest" description="Disordered" evidence="1">
    <location>
        <begin position="1"/>
        <end position="34"/>
    </location>
</feature>
<feature type="region of interest" description="Disordered" evidence="1">
    <location>
        <begin position="168"/>
        <end position="208"/>
    </location>
</feature>